<dbReference type="EMBL" id="VRMN01000001">
    <property type="protein sequence ID" value="KAA8498144.1"/>
    <property type="molecule type" value="Genomic_DNA"/>
</dbReference>
<feature type="region of interest" description="Disordered" evidence="1">
    <location>
        <begin position="151"/>
        <end position="172"/>
    </location>
</feature>
<proteinExistence type="inferred from homology"/>
<dbReference type="InterPro" id="IPR003728">
    <property type="entry name" value="Ribosome_maturation_RimP"/>
</dbReference>
<organism evidence="2 3">
    <name type="scientific">Porphyridium purpureum</name>
    <name type="common">Red alga</name>
    <name type="synonym">Porphyridium cruentum</name>
    <dbReference type="NCBI Taxonomy" id="35688"/>
    <lineage>
        <taxon>Eukaryota</taxon>
        <taxon>Rhodophyta</taxon>
        <taxon>Bangiophyceae</taxon>
        <taxon>Porphyridiales</taxon>
        <taxon>Porphyridiaceae</taxon>
        <taxon>Porphyridium</taxon>
    </lineage>
</organism>
<dbReference type="Proteomes" id="UP000324585">
    <property type="component" value="Unassembled WGS sequence"/>
</dbReference>
<gene>
    <name evidence="2" type="ORF">FVE85_5729</name>
</gene>
<dbReference type="AlphaFoldDB" id="A0A5J4Z591"/>
<evidence type="ECO:0000313" key="3">
    <source>
        <dbReference type="Proteomes" id="UP000324585"/>
    </source>
</evidence>
<accession>A0A5J4Z591</accession>
<dbReference type="OrthoDB" id="44069at2759"/>
<name>A0A5J4Z591_PORPP</name>
<protein>
    <submittedName>
        <fullName evidence="2">Ribosome maturation factor RimP</fullName>
    </submittedName>
</protein>
<evidence type="ECO:0000256" key="1">
    <source>
        <dbReference type="SAM" id="MobiDB-lite"/>
    </source>
</evidence>
<sequence length="292" mass="31762">MAWCDSVAPVVRRGGQVARVSRVAAARRTRVAWMVVDAAGTARTRHGRRAARLRVPLVSVGAQHVSKLVVSLVSAGGEDATYVDRLDAKALQREFENVFGEIATALGLVVVSVQYRPHDQTFVIKLNLDENAEESALSEGAIAAADLDEIEDHSSDDADSEADSELDADSIPVPKGVSLERLQAFTQQVSERVEQAEAQEGARSPIARLGEFALEVSTPGVAEELTQDFEFAVFKGFAVLVETREEWKKKTSFEGALHERTESDIVLNLKGRLTKIPRDIVSRVVLAQATSE</sequence>
<keyword evidence="3" id="KW-1185">Reference proteome</keyword>
<dbReference type="InterPro" id="IPR036847">
    <property type="entry name" value="RimP_C_sf"/>
</dbReference>
<evidence type="ECO:0000313" key="2">
    <source>
        <dbReference type="EMBL" id="KAA8498144.1"/>
    </source>
</evidence>
<reference evidence="3" key="1">
    <citation type="journal article" date="2019" name="Nat. Commun.">
        <title>Expansion of phycobilisome linker gene families in mesophilic red algae.</title>
        <authorList>
            <person name="Lee J."/>
            <person name="Kim D."/>
            <person name="Bhattacharya D."/>
            <person name="Yoon H.S."/>
        </authorList>
    </citation>
    <scope>NUCLEOTIDE SEQUENCE [LARGE SCALE GENOMIC DNA]</scope>
    <source>
        <strain evidence="3">CCMP 1328</strain>
    </source>
</reference>
<dbReference type="SUPFAM" id="SSF74942">
    <property type="entry name" value="YhbC-like, C-terminal domain"/>
    <property type="match status" value="1"/>
</dbReference>
<comment type="caution">
    <text evidence="2">The sequence shown here is derived from an EMBL/GenBank/DDBJ whole genome shotgun (WGS) entry which is preliminary data.</text>
</comment>
<dbReference type="GO" id="GO:0006412">
    <property type="term" value="P:translation"/>
    <property type="evidence" value="ECO:0007669"/>
    <property type="project" value="TreeGrafter"/>
</dbReference>
<dbReference type="PANTHER" id="PTHR33867:SF1">
    <property type="entry name" value="RIBOSOME MATURATION FACTOR RIMP"/>
    <property type="match status" value="1"/>
</dbReference>
<dbReference type="GO" id="GO:0000028">
    <property type="term" value="P:ribosomal small subunit assembly"/>
    <property type="evidence" value="ECO:0007669"/>
    <property type="project" value="TreeGrafter"/>
</dbReference>
<feature type="compositionally biased region" description="Acidic residues" evidence="1">
    <location>
        <begin position="157"/>
        <end position="168"/>
    </location>
</feature>
<dbReference type="HAMAP" id="MF_01077">
    <property type="entry name" value="RimP"/>
    <property type="match status" value="1"/>
</dbReference>
<dbReference type="PANTHER" id="PTHR33867">
    <property type="entry name" value="RIBOSOME MATURATION FACTOR RIMP"/>
    <property type="match status" value="1"/>
</dbReference>
<dbReference type="GO" id="GO:0005829">
    <property type="term" value="C:cytosol"/>
    <property type="evidence" value="ECO:0007669"/>
    <property type="project" value="TreeGrafter"/>
</dbReference>